<feature type="domain" description="4Fe-4S ferredoxin-type" evidence="28">
    <location>
        <begin position="118"/>
        <end position="147"/>
    </location>
</feature>
<dbReference type="InterPro" id="IPR001133">
    <property type="entry name" value="NADH_UbQ_OxRdtase_chain4L/K"/>
</dbReference>
<dbReference type="Gene3D" id="3.30.70.20">
    <property type="match status" value="1"/>
</dbReference>
<evidence type="ECO:0000313" key="30">
    <source>
        <dbReference type="Proteomes" id="UP001341281"/>
    </source>
</evidence>
<keyword evidence="15" id="KW-0618">Plastoquinone</keyword>
<evidence type="ECO:0000256" key="4">
    <source>
        <dbReference type="ARBA" id="ARBA00004170"/>
    </source>
</evidence>
<evidence type="ECO:0000259" key="28">
    <source>
        <dbReference type="PROSITE" id="PS51379"/>
    </source>
</evidence>
<feature type="transmembrane region" description="Helical" evidence="27">
    <location>
        <begin position="30"/>
        <end position="49"/>
    </location>
</feature>
<evidence type="ECO:0000256" key="24">
    <source>
        <dbReference type="ARBA" id="ARBA00032541"/>
    </source>
</evidence>
<dbReference type="PROSITE" id="PS51379">
    <property type="entry name" value="4FE4S_FER_2"/>
    <property type="match status" value="2"/>
</dbReference>
<comment type="similarity">
    <text evidence="5">Belongs to the complex I subunit 4L family.</text>
</comment>
<keyword evidence="12" id="KW-0874">Quinone</keyword>
<dbReference type="PANTHER" id="PTHR11434:SF16">
    <property type="entry name" value="NADH-UBIQUINONE OXIDOREDUCTASE CHAIN 4L"/>
    <property type="match status" value="1"/>
</dbReference>
<evidence type="ECO:0000256" key="21">
    <source>
        <dbReference type="ARBA" id="ARBA00030218"/>
    </source>
</evidence>
<keyword evidence="20 27" id="KW-0472">Membrane</keyword>
<dbReference type="EC" id="1.97.1.12" evidence="6"/>
<dbReference type="AlphaFoldDB" id="A0AAQ3PXF0"/>
<accession>A0AAQ3PXF0</accession>
<keyword evidence="14" id="KW-0521">NADP</keyword>
<dbReference type="PROSITE" id="PS00198">
    <property type="entry name" value="4FE4S_FER_1"/>
    <property type="match status" value="1"/>
</dbReference>
<evidence type="ECO:0000256" key="20">
    <source>
        <dbReference type="ARBA" id="ARBA00023136"/>
    </source>
</evidence>
<evidence type="ECO:0000256" key="26">
    <source>
        <dbReference type="ARBA" id="ARBA00048912"/>
    </source>
</evidence>
<keyword evidence="17 27" id="KW-1133">Transmembrane helix</keyword>
<dbReference type="GO" id="GO:0042773">
    <property type="term" value="P:ATP synthesis coupled electron transport"/>
    <property type="evidence" value="ECO:0007669"/>
    <property type="project" value="InterPro"/>
</dbReference>
<dbReference type="PANTHER" id="PTHR11434">
    <property type="entry name" value="NADH-UBIQUINONE OXIDOREDUCTASE SUBUNIT ND4L"/>
    <property type="match status" value="1"/>
</dbReference>
<evidence type="ECO:0000256" key="22">
    <source>
        <dbReference type="ARBA" id="ARBA00031003"/>
    </source>
</evidence>
<evidence type="ECO:0000256" key="16">
    <source>
        <dbReference type="ARBA" id="ARBA00022982"/>
    </source>
</evidence>
<gene>
    <name evidence="29" type="ORF">U9M48_005744</name>
</gene>
<keyword evidence="30" id="KW-1185">Reference proteome</keyword>
<evidence type="ECO:0000256" key="18">
    <source>
        <dbReference type="ARBA" id="ARBA00023002"/>
    </source>
</evidence>
<evidence type="ECO:0000256" key="13">
    <source>
        <dbReference type="ARBA" id="ARBA00022836"/>
    </source>
</evidence>
<dbReference type="GO" id="GO:0048038">
    <property type="term" value="F:quinone binding"/>
    <property type="evidence" value="ECO:0007669"/>
    <property type="project" value="UniProtKB-KW"/>
</dbReference>
<dbReference type="InterPro" id="IPR017900">
    <property type="entry name" value="4Fe4S_Fe_S_CS"/>
</dbReference>
<keyword evidence="10" id="KW-0602">Photosynthesis</keyword>
<dbReference type="GO" id="GO:0051539">
    <property type="term" value="F:4 iron, 4 sulfur cluster binding"/>
    <property type="evidence" value="ECO:0007669"/>
    <property type="project" value="InterPro"/>
</dbReference>
<keyword evidence="19" id="KW-0793">Thylakoid</keyword>
<dbReference type="Pfam" id="PF00420">
    <property type="entry name" value="Oxidored_q2"/>
    <property type="match status" value="1"/>
</dbReference>
<keyword evidence="18" id="KW-0560">Oxidoreductase</keyword>
<evidence type="ECO:0000313" key="29">
    <source>
        <dbReference type="EMBL" id="WVZ55026.1"/>
    </source>
</evidence>
<evidence type="ECO:0000256" key="17">
    <source>
        <dbReference type="ARBA" id="ARBA00022989"/>
    </source>
</evidence>
<dbReference type="InterPro" id="IPR039428">
    <property type="entry name" value="NUOK/Mnh_C1-like"/>
</dbReference>
<dbReference type="HAMAP" id="MF_01456">
    <property type="entry name" value="NDH1_NuoK"/>
    <property type="match status" value="1"/>
</dbReference>
<comment type="cofactor">
    <cofactor evidence="1">
        <name>[4Fe-4S] cluster</name>
        <dbReference type="ChEBI" id="CHEBI:49883"/>
    </cofactor>
</comment>
<dbReference type="GO" id="GO:0009773">
    <property type="term" value="P:photosynthetic electron transport in photosystem I"/>
    <property type="evidence" value="ECO:0007669"/>
    <property type="project" value="InterPro"/>
</dbReference>
<dbReference type="InterPro" id="IPR017896">
    <property type="entry name" value="4Fe4S_Fe-S-bd"/>
</dbReference>
<evidence type="ECO:0000256" key="15">
    <source>
        <dbReference type="ARBA" id="ARBA00022957"/>
    </source>
</evidence>
<evidence type="ECO:0000256" key="1">
    <source>
        <dbReference type="ARBA" id="ARBA00001966"/>
    </source>
</evidence>
<comment type="subcellular location">
    <subcellularLocation>
        <location evidence="3">Membrane</location>
        <topology evidence="3">Multi-pass membrane protein</topology>
    </subcellularLocation>
    <subcellularLocation>
        <location evidence="4">Membrane</location>
        <topology evidence="4">Peripheral membrane protein</topology>
    </subcellularLocation>
</comment>
<evidence type="ECO:0000256" key="27">
    <source>
        <dbReference type="SAM" id="Phobius"/>
    </source>
</evidence>
<evidence type="ECO:0000256" key="25">
    <source>
        <dbReference type="ARBA" id="ARBA00033423"/>
    </source>
</evidence>
<evidence type="ECO:0000256" key="3">
    <source>
        <dbReference type="ARBA" id="ARBA00004141"/>
    </source>
</evidence>
<dbReference type="NCBIfam" id="NF004320">
    <property type="entry name" value="PRK05715.1-2"/>
    <property type="match status" value="1"/>
</dbReference>
<keyword evidence="16" id="KW-0249">Electron transport</keyword>
<evidence type="ECO:0000256" key="23">
    <source>
        <dbReference type="ARBA" id="ARBA00031586"/>
    </source>
</evidence>
<evidence type="ECO:0000256" key="2">
    <source>
        <dbReference type="ARBA" id="ARBA00003402"/>
    </source>
</evidence>
<evidence type="ECO:0000256" key="9">
    <source>
        <dbReference type="ARBA" id="ARBA00022448"/>
    </source>
</evidence>
<evidence type="ECO:0000256" key="11">
    <source>
        <dbReference type="ARBA" id="ARBA00022692"/>
    </source>
</evidence>
<protein>
    <recommendedName>
        <fullName evidence="8">NADH-ubiquinone oxidoreductase chain 4L</fullName>
        <ecNumber evidence="6">1.97.1.12</ecNumber>
    </recommendedName>
    <alternativeName>
        <fullName evidence="24">9 kDa polypeptide</fullName>
    </alternativeName>
    <alternativeName>
        <fullName evidence="23">NADH dehydrogenase subunit 4L</fullName>
    </alternativeName>
    <alternativeName>
        <fullName evidence="25">PSI-C</fullName>
    </alternativeName>
    <alternativeName>
        <fullName evidence="7">Photosystem I iron-sulfur center</fullName>
    </alternativeName>
    <alternativeName>
        <fullName evidence="21">Photosystem I subunit VII</fullName>
    </alternativeName>
    <alternativeName>
        <fullName evidence="22">PsaC</fullName>
    </alternativeName>
</protein>
<evidence type="ECO:0000256" key="8">
    <source>
        <dbReference type="ARBA" id="ARBA00016612"/>
    </source>
</evidence>
<evidence type="ECO:0000256" key="7">
    <source>
        <dbReference type="ARBA" id="ARBA00013413"/>
    </source>
</evidence>
<name>A0AAQ3PXF0_PASNO</name>
<dbReference type="GO" id="GO:0009536">
    <property type="term" value="C:plastid"/>
    <property type="evidence" value="ECO:0007669"/>
    <property type="project" value="UniProtKB-ARBA"/>
</dbReference>
<dbReference type="Proteomes" id="UP001341281">
    <property type="component" value="Chromosome 01"/>
</dbReference>
<evidence type="ECO:0000256" key="14">
    <source>
        <dbReference type="ARBA" id="ARBA00022857"/>
    </source>
</evidence>
<keyword evidence="9" id="KW-0813">Transport</keyword>
<dbReference type="FunFam" id="1.10.287.3510:FF:000001">
    <property type="entry name" value="NADH-quinone oxidoreductase subunit K"/>
    <property type="match status" value="1"/>
</dbReference>
<dbReference type="InterPro" id="IPR017491">
    <property type="entry name" value="PSI_PsaC"/>
</dbReference>
<evidence type="ECO:0000256" key="6">
    <source>
        <dbReference type="ARBA" id="ARBA00013197"/>
    </source>
</evidence>
<proteinExistence type="inferred from homology"/>
<evidence type="ECO:0000256" key="12">
    <source>
        <dbReference type="ARBA" id="ARBA00022719"/>
    </source>
</evidence>
<feature type="transmembrane region" description="Helical" evidence="27">
    <location>
        <begin position="61"/>
        <end position="82"/>
    </location>
</feature>
<keyword evidence="13" id="KW-0603">Photosystem I</keyword>
<evidence type="ECO:0000256" key="10">
    <source>
        <dbReference type="ARBA" id="ARBA00022531"/>
    </source>
</evidence>
<feature type="domain" description="4Fe-4S ferredoxin-type" evidence="28">
    <location>
        <begin position="80"/>
        <end position="110"/>
    </location>
</feature>
<keyword evidence="11 27" id="KW-0812">Transmembrane</keyword>
<evidence type="ECO:0000256" key="5">
    <source>
        <dbReference type="ARBA" id="ARBA00010519"/>
    </source>
</evidence>
<dbReference type="NCBIfam" id="TIGR03048">
    <property type="entry name" value="PS_I_psaC"/>
    <property type="match status" value="1"/>
</dbReference>
<dbReference type="EMBL" id="CP144745">
    <property type="protein sequence ID" value="WVZ55026.1"/>
    <property type="molecule type" value="Genomic_DNA"/>
</dbReference>
<dbReference type="SUPFAM" id="SSF54862">
    <property type="entry name" value="4Fe-4S ferredoxins"/>
    <property type="match status" value="1"/>
</dbReference>
<dbReference type="GO" id="GO:0030964">
    <property type="term" value="C:NADH dehydrogenase complex"/>
    <property type="evidence" value="ECO:0007669"/>
    <property type="project" value="TreeGrafter"/>
</dbReference>
<feature type="transmembrane region" description="Helical" evidence="27">
    <location>
        <begin position="6"/>
        <end position="23"/>
    </location>
</feature>
<dbReference type="Pfam" id="PF00037">
    <property type="entry name" value="Fer4"/>
    <property type="match status" value="1"/>
</dbReference>
<dbReference type="GO" id="GO:0009522">
    <property type="term" value="C:photosystem I"/>
    <property type="evidence" value="ECO:0007669"/>
    <property type="project" value="UniProtKB-KW"/>
</dbReference>
<sequence>MMFEHVLFLSVYLFSIGIYGLITSRNMVRALICLELILNSINLNLVTFSDLFDSRQLKGDIFAIFVIALAAAEAAIGLSILSSIHRNRKSTRCTQCVRACPTDVLEMIPWDGCKAKQIASAPRTEDCVGCKRCESACPTDFLSVRVYLGPETTRSMALSY</sequence>
<dbReference type="GO" id="GO:0042651">
    <property type="term" value="C:thylakoid membrane"/>
    <property type="evidence" value="ECO:0007669"/>
    <property type="project" value="InterPro"/>
</dbReference>
<comment type="function">
    <text evidence="2">Apoprotein for the two 4Fe-4S centers FA and FB of photosystem I (PSI); essential for photochemical activity. FB is the terminal electron acceptor of PSI, donating electrons to ferredoxin. The C-terminus interacts with PsaA/B/D and helps assemble the protein into the PSI complex. Required for binding of PsaD and PsaE to PSI. PSI is a plastocyanin-ferredoxin oxidoreductase, converting photonic excitation into a charge separation, which transfers an electron from the donor P700 chlorophyll pair to the spectroscopically characterized acceptors A0, A1, FX, FA and FB in turn.</text>
</comment>
<comment type="catalytic activity">
    <reaction evidence="26">
        <text>reduced [plastocyanin] + hnu + oxidized [2Fe-2S]-[ferredoxin] = oxidized [plastocyanin] + reduced [2Fe-2S]-[ferredoxin]</text>
        <dbReference type="Rhea" id="RHEA:30407"/>
        <dbReference type="Rhea" id="RHEA-COMP:10000"/>
        <dbReference type="Rhea" id="RHEA-COMP:10001"/>
        <dbReference type="Rhea" id="RHEA-COMP:10039"/>
        <dbReference type="Rhea" id="RHEA-COMP:10040"/>
        <dbReference type="ChEBI" id="CHEBI:29036"/>
        <dbReference type="ChEBI" id="CHEBI:30212"/>
        <dbReference type="ChEBI" id="CHEBI:33737"/>
        <dbReference type="ChEBI" id="CHEBI:33738"/>
        <dbReference type="ChEBI" id="CHEBI:49552"/>
        <dbReference type="EC" id="1.97.1.12"/>
    </reaction>
</comment>
<evidence type="ECO:0000256" key="19">
    <source>
        <dbReference type="ARBA" id="ARBA00023078"/>
    </source>
</evidence>
<dbReference type="GO" id="GO:0016651">
    <property type="term" value="F:oxidoreductase activity, acting on NAD(P)H"/>
    <property type="evidence" value="ECO:0007669"/>
    <property type="project" value="InterPro"/>
</dbReference>
<dbReference type="GO" id="GO:0009055">
    <property type="term" value="F:electron transfer activity"/>
    <property type="evidence" value="ECO:0007669"/>
    <property type="project" value="InterPro"/>
</dbReference>
<organism evidence="29 30">
    <name type="scientific">Paspalum notatum var. saurae</name>
    <dbReference type="NCBI Taxonomy" id="547442"/>
    <lineage>
        <taxon>Eukaryota</taxon>
        <taxon>Viridiplantae</taxon>
        <taxon>Streptophyta</taxon>
        <taxon>Embryophyta</taxon>
        <taxon>Tracheophyta</taxon>
        <taxon>Spermatophyta</taxon>
        <taxon>Magnoliopsida</taxon>
        <taxon>Liliopsida</taxon>
        <taxon>Poales</taxon>
        <taxon>Poaceae</taxon>
        <taxon>PACMAD clade</taxon>
        <taxon>Panicoideae</taxon>
        <taxon>Andropogonodae</taxon>
        <taxon>Paspaleae</taxon>
        <taxon>Paspalinae</taxon>
        <taxon>Paspalum</taxon>
    </lineage>
</organism>
<reference evidence="29 30" key="1">
    <citation type="submission" date="2024-02" db="EMBL/GenBank/DDBJ databases">
        <title>High-quality chromosome-scale genome assembly of Pensacola bahiagrass (Paspalum notatum Flugge var. saurae).</title>
        <authorList>
            <person name="Vega J.M."/>
            <person name="Podio M."/>
            <person name="Orjuela J."/>
            <person name="Siena L.A."/>
            <person name="Pessino S.C."/>
            <person name="Combes M.C."/>
            <person name="Mariac C."/>
            <person name="Albertini E."/>
            <person name="Pupilli F."/>
            <person name="Ortiz J.P.A."/>
            <person name="Leblanc O."/>
        </authorList>
    </citation>
    <scope>NUCLEOTIDE SEQUENCE [LARGE SCALE GENOMIC DNA]</scope>
    <source>
        <strain evidence="29">R1</strain>
        <tissue evidence="29">Leaf</tissue>
    </source>
</reference>